<dbReference type="Proteomes" id="UP000221168">
    <property type="component" value="Unassembled WGS sequence"/>
</dbReference>
<dbReference type="GO" id="GO:0005524">
    <property type="term" value="F:ATP binding"/>
    <property type="evidence" value="ECO:0007669"/>
    <property type="project" value="UniProtKB-KW"/>
</dbReference>
<protein>
    <submittedName>
        <fullName evidence="6">ABC transporter ATP-binding protein</fullName>
    </submittedName>
</protein>
<dbReference type="Gene3D" id="3.40.50.300">
    <property type="entry name" value="P-loop containing nucleotide triphosphate hydrolases"/>
    <property type="match status" value="1"/>
</dbReference>
<evidence type="ECO:0000256" key="4">
    <source>
        <dbReference type="ARBA" id="ARBA00022840"/>
    </source>
</evidence>
<keyword evidence="7" id="KW-1185">Reference proteome</keyword>
<dbReference type="SUPFAM" id="SSF52540">
    <property type="entry name" value="P-loop containing nucleoside triphosphate hydrolases"/>
    <property type="match status" value="1"/>
</dbReference>
<dbReference type="InterPro" id="IPR027417">
    <property type="entry name" value="P-loop_NTPase"/>
</dbReference>
<evidence type="ECO:0000256" key="2">
    <source>
        <dbReference type="ARBA" id="ARBA00022448"/>
    </source>
</evidence>
<dbReference type="InterPro" id="IPR050166">
    <property type="entry name" value="ABC_transporter_ATP-bind"/>
</dbReference>
<dbReference type="GO" id="GO:0016887">
    <property type="term" value="F:ATP hydrolysis activity"/>
    <property type="evidence" value="ECO:0007669"/>
    <property type="project" value="InterPro"/>
</dbReference>
<sequence>MRAAGGPVPLEVSIREKSFETTDGGRLTTIRDLAFTVGEGRFACLVGPSGCGKTTTLRLILGLEDEFDGTIVKPEQGRTGVVFQEPRLLPWRTVDRNIRLPLPEDRARADLSALYATLGLTGMENFFPGQLSLGLARRVAIARAFALEPSLLLLDEPFVSLDEPTAERLRRLLMEVWSARPTTALMVTHNLREALELADEIVMLSARPATVRGVYRVDLPRAERTPQAVAAMLAEILALYPPEATDT</sequence>
<dbReference type="InterPro" id="IPR003439">
    <property type="entry name" value="ABC_transporter-like_ATP-bd"/>
</dbReference>
<keyword evidence="2" id="KW-0813">Transport</keyword>
<gene>
    <name evidence="6" type="ORF">CSC94_11655</name>
</gene>
<evidence type="ECO:0000256" key="1">
    <source>
        <dbReference type="ARBA" id="ARBA00005417"/>
    </source>
</evidence>
<feature type="domain" description="ABC transporter" evidence="5">
    <location>
        <begin position="14"/>
        <end position="231"/>
    </location>
</feature>
<name>A0A2G1QMR5_9HYPH</name>
<reference evidence="6 7" key="1">
    <citation type="submission" date="2017-10" db="EMBL/GenBank/DDBJ databases">
        <title>Sedimentibacterium mangrovi gen. nov., sp. nov., a novel member of family Phyllobacteriacea isolated from mangrove sediment.</title>
        <authorList>
            <person name="Liao H."/>
            <person name="Tian Y."/>
        </authorList>
    </citation>
    <scope>NUCLEOTIDE SEQUENCE [LARGE SCALE GENOMIC DNA]</scope>
    <source>
        <strain evidence="6 7">X9-2-2</strain>
    </source>
</reference>
<keyword evidence="3" id="KW-0547">Nucleotide-binding</keyword>
<organism evidence="6 7">
    <name type="scientific">Zhengella mangrovi</name>
    <dbReference type="NCBI Taxonomy" id="1982044"/>
    <lineage>
        <taxon>Bacteria</taxon>
        <taxon>Pseudomonadati</taxon>
        <taxon>Pseudomonadota</taxon>
        <taxon>Alphaproteobacteria</taxon>
        <taxon>Hyphomicrobiales</taxon>
        <taxon>Notoacmeibacteraceae</taxon>
        <taxon>Zhengella</taxon>
    </lineage>
</organism>
<dbReference type="InterPro" id="IPR003593">
    <property type="entry name" value="AAA+_ATPase"/>
</dbReference>
<evidence type="ECO:0000259" key="5">
    <source>
        <dbReference type="PROSITE" id="PS50893"/>
    </source>
</evidence>
<dbReference type="SMART" id="SM00382">
    <property type="entry name" value="AAA"/>
    <property type="match status" value="1"/>
</dbReference>
<dbReference type="EMBL" id="PDVP01000006">
    <property type="protein sequence ID" value="PHP66759.1"/>
    <property type="molecule type" value="Genomic_DNA"/>
</dbReference>
<evidence type="ECO:0000313" key="7">
    <source>
        <dbReference type="Proteomes" id="UP000221168"/>
    </source>
</evidence>
<proteinExistence type="inferred from homology"/>
<comment type="similarity">
    <text evidence="1">Belongs to the ABC transporter superfamily.</text>
</comment>
<evidence type="ECO:0000256" key="3">
    <source>
        <dbReference type="ARBA" id="ARBA00022741"/>
    </source>
</evidence>
<evidence type="ECO:0000313" key="6">
    <source>
        <dbReference type="EMBL" id="PHP66759.1"/>
    </source>
</evidence>
<dbReference type="PANTHER" id="PTHR42788">
    <property type="entry name" value="TAURINE IMPORT ATP-BINDING PROTEIN-RELATED"/>
    <property type="match status" value="1"/>
</dbReference>
<keyword evidence="4 6" id="KW-0067">ATP-binding</keyword>
<dbReference type="PROSITE" id="PS50893">
    <property type="entry name" value="ABC_TRANSPORTER_2"/>
    <property type="match status" value="1"/>
</dbReference>
<dbReference type="AlphaFoldDB" id="A0A2G1QMR5"/>
<dbReference type="PANTHER" id="PTHR42788:SF19">
    <property type="entry name" value="ALIPHATIC SULFONATES IMPORT ATP-BINDING PROTEIN SSUB 2"/>
    <property type="match status" value="1"/>
</dbReference>
<accession>A0A2G1QMR5</accession>
<dbReference type="Pfam" id="PF00005">
    <property type="entry name" value="ABC_tran"/>
    <property type="match status" value="1"/>
</dbReference>
<dbReference type="OrthoDB" id="9807242at2"/>
<comment type="caution">
    <text evidence="6">The sequence shown here is derived from an EMBL/GenBank/DDBJ whole genome shotgun (WGS) entry which is preliminary data.</text>
</comment>